<dbReference type="PANTHER" id="PTHR13285">
    <property type="entry name" value="ACYLTRANSFERASE"/>
    <property type="match status" value="1"/>
</dbReference>
<comment type="similarity">
    <text evidence="2 9">Belongs to the membrane-bound acyltransferase family.</text>
</comment>
<evidence type="ECO:0000256" key="9">
    <source>
        <dbReference type="PIRNR" id="PIRNR016636"/>
    </source>
</evidence>
<evidence type="ECO:0000256" key="7">
    <source>
        <dbReference type="ARBA" id="ARBA00023136"/>
    </source>
</evidence>
<keyword evidence="6 10" id="KW-1133">Transmembrane helix</keyword>
<dbReference type="Proteomes" id="UP000515909">
    <property type="component" value="Chromosome"/>
</dbReference>
<feature type="transmembrane region" description="Helical" evidence="10">
    <location>
        <begin position="84"/>
        <end position="101"/>
    </location>
</feature>
<dbReference type="NCBIfam" id="TIGR04091">
    <property type="entry name" value="LTA_dltB"/>
    <property type="match status" value="1"/>
</dbReference>
<evidence type="ECO:0000256" key="2">
    <source>
        <dbReference type="ARBA" id="ARBA00010323"/>
    </source>
</evidence>
<dbReference type="EMBL" id="CP060286">
    <property type="protein sequence ID" value="QNK42251.1"/>
    <property type="molecule type" value="Genomic_DNA"/>
</dbReference>
<dbReference type="GO" id="GO:0016746">
    <property type="term" value="F:acyltransferase activity"/>
    <property type="evidence" value="ECO:0007669"/>
    <property type="project" value="UniProtKB-KW"/>
</dbReference>
<evidence type="ECO:0000256" key="4">
    <source>
        <dbReference type="ARBA" id="ARBA00022679"/>
    </source>
</evidence>
<name>A0A7G8TF60_9FIRM</name>
<dbReference type="AlphaFoldDB" id="A0A7G8TF60"/>
<gene>
    <name evidence="11" type="primary">dltB</name>
    <name evidence="11" type="ORF">HCR03_08605</name>
</gene>
<evidence type="ECO:0000313" key="11">
    <source>
        <dbReference type="EMBL" id="QNK42251.1"/>
    </source>
</evidence>
<proteinExistence type="inferred from homology"/>
<feature type="transmembrane region" description="Helical" evidence="10">
    <location>
        <begin position="181"/>
        <end position="206"/>
    </location>
</feature>
<evidence type="ECO:0000256" key="6">
    <source>
        <dbReference type="ARBA" id="ARBA00022989"/>
    </source>
</evidence>
<feature type="transmembrane region" description="Helical" evidence="10">
    <location>
        <begin position="113"/>
        <end position="131"/>
    </location>
</feature>
<dbReference type="RefSeq" id="WP_187037691.1">
    <property type="nucleotide sequence ID" value="NZ_CP060286.1"/>
</dbReference>
<evidence type="ECO:0000256" key="5">
    <source>
        <dbReference type="ARBA" id="ARBA00022692"/>
    </source>
</evidence>
<feature type="transmembrane region" description="Helical" evidence="10">
    <location>
        <begin position="143"/>
        <end position="161"/>
    </location>
</feature>
<evidence type="ECO:0000256" key="1">
    <source>
        <dbReference type="ARBA" id="ARBA00004651"/>
    </source>
</evidence>
<evidence type="ECO:0000256" key="8">
    <source>
        <dbReference type="ARBA" id="ARBA00023315"/>
    </source>
</evidence>
<accession>A0A7G8TF60</accession>
<organism evidence="11 12">
    <name type="scientific">Caproicibacter fermentans</name>
    <dbReference type="NCBI Taxonomy" id="2576756"/>
    <lineage>
        <taxon>Bacteria</taxon>
        <taxon>Bacillati</taxon>
        <taxon>Bacillota</taxon>
        <taxon>Clostridia</taxon>
        <taxon>Eubacteriales</taxon>
        <taxon>Acutalibacteraceae</taxon>
        <taxon>Caproicibacter</taxon>
    </lineage>
</organism>
<dbReference type="Pfam" id="PF03062">
    <property type="entry name" value="MBOAT"/>
    <property type="match status" value="1"/>
</dbReference>
<dbReference type="InterPro" id="IPR004299">
    <property type="entry name" value="MBOAT_fam"/>
</dbReference>
<keyword evidence="7 9" id="KW-0472">Membrane</keyword>
<keyword evidence="3 9" id="KW-1003">Cell membrane</keyword>
<keyword evidence="8 9" id="KW-0012">Acyltransferase</keyword>
<sequence length="388" mass="45044">MVFAQYDNLFSLFLFSLFLVPAIILGIHGRNLKRYGMIISIPALCCIMGISTIHFLQFVLFLVLEMLLILIYYRSSKKNGSGKFYKLIFVLSIIPVVSVKIGEHFTAPIGYNLIGFVGISYISFRVWQLLFEIHDGHVQELSILNILYFITFFPTVSSGPIDRYKRFTDDADKTIQRTEYISGYLLVGLKKIFLGIAYKFAIAACIKVYIMDRIPSNITLINAVIYMYAYTFYLFFDFAGYSNFAIGTSYILGIQSPENFNKPFFARNMKEFWDRWHISLSKWFGDYIFSRFVLNTLRSGKIKSKKTAVRIGYLLSMTIMGLWHGFYLFYVLYGLYEGLMLVASDVYVKSKAYRNFKKAKYYDNVSRAICFQIIAFGMLLFSGYLFKF</sequence>
<feature type="transmembrane region" description="Helical" evidence="10">
    <location>
        <begin position="9"/>
        <end position="27"/>
    </location>
</feature>
<keyword evidence="5 10" id="KW-0812">Transmembrane</keyword>
<feature type="transmembrane region" description="Helical" evidence="10">
    <location>
        <begin position="39"/>
        <end position="72"/>
    </location>
</feature>
<reference evidence="11 12" key="1">
    <citation type="submission" date="2020-08" db="EMBL/GenBank/DDBJ databases">
        <title>The isolate Caproiciproducens sp. 7D4C2 produces n-caproate at mildly acidic conditions from hexoses: genome and rBOX comparison with related strains and chain-elongating bacteria.</title>
        <authorList>
            <person name="Esquivel-Elizondo S."/>
            <person name="Bagci C."/>
            <person name="Temovska M."/>
            <person name="Jeon B.S."/>
            <person name="Bessarab I."/>
            <person name="Williams R.B.H."/>
            <person name="Huson D.H."/>
            <person name="Angenent L.T."/>
        </authorList>
    </citation>
    <scope>NUCLEOTIDE SEQUENCE [LARGE SCALE GENOMIC DNA]</scope>
    <source>
        <strain evidence="11 12">7D4C2</strain>
    </source>
</reference>
<dbReference type="KEGG" id="cfem:HCR03_08605"/>
<dbReference type="InterPro" id="IPR024024">
    <property type="entry name" value="DltB"/>
</dbReference>
<evidence type="ECO:0000256" key="3">
    <source>
        <dbReference type="ARBA" id="ARBA00022475"/>
    </source>
</evidence>
<dbReference type="GO" id="GO:0070395">
    <property type="term" value="P:lipoteichoic acid biosynthetic process"/>
    <property type="evidence" value="ECO:0007669"/>
    <property type="project" value="InterPro"/>
</dbReference>
<keyword evidence="4 9" id="KW-0808">Transferase</keyword>
<feature type="transmembrane region" description="Helical" evidence="10">
    <location>
        <begin position="218"/>
        <end position="236"/>
    </location>
</feature>
<dbReference type="InterPro" id="IPR024194">
    <property type="entry name" value="Ac/AlaTfrase_AlgI/DltB"/>
</dbReference>
<dbReference type="InterPro" id="IPR051085">
    <property type="entry name" value="MB_O-acyltransferase"/>
</dbReference>
<dbReference type="GO" id="GO:0005886">
    <property type="term" value="C:plasma membrane"/>
    <property type="evidence" value="ECO:0007669"/>
    <property type="project" value="UniProtKB-SubCell"/>
</dbReference>
<protein>
    <submittedName>
        <fullName evidence="11">D-alanyl-lipoteichoic acid biosynthesis protein DltB</fullName>
    </submittedName>
</protein>
<dbReference type="PIRSF" id="PIRSF016636">
    <property type="entry name" value="AlgI_DltB"/>
    <property type="match status" value="1"/>
</dbReference>
<feature type="transmembrane region" description="Helical" evidence="10">
    <location>
        <begin position="307"/>
        <end position="324"/>
    </location>
</feature>
<evidence type="ECO:0000256" key="10">
    <source>
        <dbReference type="SAM" id="Phobius"/>
    </source>
</evidence>
<evidence type="ECO:0000313" key="12">
    <source>
        <dbReference type="Proteomes" id="UP000515909"/>
    </source>
</evidence>
<dbReference type="PANTHER" id="PTHR13285:SF23">
    <property type="entry name" value="TEICHOIC ACID D-ALANYLTRANSFERASE"/>
    <property type="match status" value="1"/>
</dbReference>
<feature type="transmembrane region" description="Helical" evidence="10">
    <location>
        <begin position="368"/>
        <end position="386"/>
    </location>
</feature>
<comment type="subcellular location">
    <subcellularLocation>
        <location evidence="1">Cell membrane</location>
        <topology evidence="1">Multi-pass membrane protein</topology>
    </subcellularLocation>
</comment>